<protein>
    <submittedName>
        <fullName evidence="1">Uncharacterized protein</fullName>
    </submittedName>
</protein>
<dbReference type="RefSeq" id="WP_251914649.1">
    <property type="nucleotide sequence ID" value="NZ_JAMRXG010000010.1"/>
</dbReference>
<evidence type="ECO:0000313" key="1">
    <source>
        <dbReference type="EMBL" id="MCM6776340.1"/>
    </source>
</evidence>
<comment type="caution">
    <text evidence="1">The sequence shown here is derived from an EMBL/GenBank/DDBJ whole genome shotgun (WGS) entry which is preliminary data.</text>
</comment>
<reference evidence="1" key="1">
    <citation type="submission" date="2022-06" db="EMBL/GenBank/DDBJ databases">
        <title>Novel species in genus nocardia.</title>
        <authorList>
            <person name="Li F."/>
        </authorList>
    </citation>
    <scope>NUCLEOTIDE SEQUENCE</scope>
    <source>
        <strain evidence="1">CDC141</strain>
    </source>
</reference>
<organism evidence="1 2">
    <name type="scientific">Nocardia pulmonis</name>
    <dbReference type="NCBI Taxonomy" id="2951408"/>
    <lineage>
        <taxon>Bacteria</taxon>
        <taxon>Bacillati</taxon>
        <taxon>Actinomycetota</taxon>
        <taxon>Actinomycetes</taxon>
        <taxon>Mycobacteriales</taxon>
        <taxon>Nocardiaceae</taxon>
        <taxon>Nocardia</taxon>
    </lineage>
</organism>
<accession>A0A9X2EBC6</accession>
<keyword evidence="2" id="KW-1185">Reference proteome</keyword>
<name>A0A9X2EBC6_9NOCA</name>
<dbReference type="Proteomes" id="UP001139157">
    <property type="component" value="Unassembled WGS sequence"/>
</dbReference>
<gene>
    <name evidence="1" type="ORF">NDR86_22905</name>
</gene>
<dbReference type="EMBL" id="JAMRXG010000010">
    <property type="protein sequence ID" value="MCM6776340.1"/>
    <property type="molecule type" value="Genomic_DNA"/>
</dbReference>
<dbReference type="AlphaFoldDB" id="A0A9X2EBC6"/>
<proteinExistence type="predicted"/>
<evidence type="ECO:0000313" key="2">
    <source>
        <dbReference type="Proteomes" id="UP001139157"/>
    </source>
</evidence>
<sequence>MTAEALIDKLVACIETVDGLRPAAPLDSQWLPWDRARDAVDVGSESIEIRVVATALPLPPLLRQLTELVREVLEQTDRADIPLRVVVTDLDAGAFREADTGNRTVT</sequence>